<dbReference type="Proteomes" id="UP000198838">
    <property type="component" value="Unassembled WGS sequence"/>
</dbReference>
<dbReference type="RefSeq" id="WP_092870592.1">
    <property type="nucleotide sequence ID" value="NZ_FOJY01000003.1"/>
</dbReference>
<dbReference type="EMBL" id="FOJY01000003">
    <property type="protein sequence ID" value="SFA84384.1"/>
    <property type="molecule type" value="Genomic_DNA"/>
</dbReference>
<feature type="chain" id="PRO_5011498045" description="Transcobalamin-like C-terminal domain-containing protein" evidence="1">
    <location>
        <begin position="35"/>
        <end position="366"/>
    </location>
</feature>
<sequence>MLRKKNLKKFVAFLFMVILMASQILYTHSMDVFADSGDTITTNITSGFIQKAYRKTVDVWARNAAGEKIESNAFLDGNEVDYNWNDYVKTSYTFDFSDCEDGLHTITITAGSAVVNYEFTLQKAADGEFIGYATFSLEAFTICNGYLVKPKLVPIYQGENSAQVLLRYLEEEGFGYGYTGQVTNGFYLAEIFGTEYSRASRLNPAPRRKIGLNDVRLEENVENGYGDYINFDETDCEDGRLGEFDFCSGSGWMYSVNNNFPNVGFADYYLSPDDVVRIQFTVCIGVELGEVGYSPEEPAYTTADKGELTALMASVNSSEQREALIENDDVLEAMNKAEADCQNLACSQEVINADVASLRDALNSIN</sequence>
<dbReference type="OrthoDB" id="1938099at2"/>
<proteinExistence type="predicted"/>
<reference evidence="3 4" key="1">
    <citation type="submission" date="2016-10" db="EMBL/GenBank/DDBJ databases">
        <authorList>
            <person name="de Groot N.N."/>
        </authorList>
    </citation>
    <scope>NUCLEOTIDE SEQUENCE [LARGE SCALE GENOMIC DNA]</scope>
    <source>
        <strain evidence="3 4">DSM 5522</strain>
    </source>
</reference>
<accession>A0A1I0W768</accession>
<organism evidence="3 4">
    <name type="scientific">Acetitomaculum ruminis DSM 5522</name>
    <dbReference type="NCBI Taxonomy" id="1120918"/>
    <lineage>
        <taxon>Bacteria</taxon>
        <taxon>Bacillati</taxon>
        <taxon>Bacillota</taxon>
        <taxon>Clostridia</taxon>
        <taxon>Lachnospirales</taxon>
        <taxon>Lachnospiraceae</taxon>
        <taxon>Acetitomaculum</taxon>
    </lineage>
</organism>
<evidence type="ECO:0000313" key="3">
    <source>
        <dbReference type="EMBL" id="SFA84384.1"/>
    </source>
</evidence>
<gene>
    <name evidence="3" type="ORF">SAMN05216249_103126</name>
</gene>
<name>A0A1I0W768_9FIRM</name>
<feature type="domain" description="Transcobalamin-like C-terminal" evidence="2">
    <location>
        <begin position="248"/>
        <end position="281"/>
    </location>
</feature>
<evidence type="ECO:0000313" key="4">
    <source>
        <dbReference type="Proteomes" id="UP000198838"/>
    </source>
</evidence>
<evidence type="ECO:0000256" key="1">
    <source>
        <dbReference type="SAM" id="SignalP"/>
    </source>
</evidence>
<dbReference type="AlphaFoldDB" id="A0A1I0W768"/>
<protein>
    <recommendedName>
        <fullName evidence="2">Transcobalamin-like C-terminal domain-containing protein</fullName>
    </recommendedName>
</protein>
<dbReference type="InterPro" id="IPR027954">
    <property type="entry name" value="Transcobalamin-like_C"/>
</dbReference>
<dbReference type="STRING" id="1120918.SAMN05216249_103126"/>
<feature type="signal peptide" evidence="1">
    <location>
        <begin position="1"/>
        <end position="34"/>
    </location>
</feature>
<evidence type="ECO:0000259" key="2">
    <source>
        <dbReference type="Pfam" id="PF14478"/>
    </source>
</evidence>
<dbReference type="Pfam" id="PF14478">
    <property type="entry name" value="DUF4430"/>
    <property type="match status" value="1"/>
</dbReference>
<keyword evidence="1" id="KW-0732">Signal</keyword>
<keyword evidence="4" id="KW-1185">Reference proteome</keyword>